<dbReference type="AlphaFoldDB" id="A0A4V6NFP3"/>
<dbReference type="CDD" id="cd00009">
    <property type="entry name" value="AAA"/>
    <property type="match status" value="1"/>
</dbReference>
<reference evidence="10 11" key="1">
    <citation type="submission" date="2019-02" db="EMBL/GenBank/DDBJ databases">
        <title>Investigation of anaerobic lignin degradation for improved lignocellulosic biofuels.</title>
        <authorList>
            <person name="Deangelis K."/>
        </authorList>
    </citation>
    <scope>NUCLEOTIDE SEQUENCE [LARGE SCALE GENOMIC DNA]</scope>
    <source>
        <strain evidence="10 11">159R</strain>
    </source>
</reference>
<dbReference type="PANTHER" id="PTHR32204">
    <property type="entry name" value="ATPASE RAVA"/>
    <property type="match status" value="1"/>
</dbReference>
<keyword evidence="1" id="KW-0963">Cytoplasm</keyword>
<dbReference type="Proteomes" id="UP000294555">
    <property type="component" value="Unassembled WGS sequence"/>
</dbReference>
<proteinExistence type="predicted"/>
<dbReference type="Pfam" id="PF17868">
    <property type="entry name" value="AAA_lid_8"/>
    <property type="match status" value="1"/>
</dbReference>
<gene>
    <name evidence="10" type="ORF">EZJ58_3619</name>
</gene>
<evidence type="ECO:0000256" key="3">
    <source>
        <dbReference type="ARBA" id="ARBA00022801"/>
    </source>
</evidence>
<dbReference type="Gene3D" id="1.20.58.1510">
    <property type="match status" value="1"/>
</dbReference>
<feature type="domain" description="ATPase RavA C-terminal" evidence="6">
    <location>
        <begin position="458"/>
        <end position="511"/>
    </location>
</feature>
<dbReference type="SUPFAM" id="SSF52540">
    <property type="entry name" value="P-loop containing nucleoside triphosphate hydrolases"/>
    <property type="match status" value="1"/>
</dbReference>
<dbReference type="InterPro" id="IPR027417">
    <property type="entry name" value="P-loop_NTPase"/>
</dbReference>
<evidence type="ECO:0000256" key="2">
    <source>
        <dbReference type="ARBA" id="ARBA00022741"/>
    </source>
</evidence>
<evidence type="ECO:0000256" key="4">
    <source>
        <dbReference type="ARBA" id="ARBA00022840"/>
    </source>
</evidence>
<organism evidence="10 11">
    <name type="scientific">Sodalis ligni</name>
    <dbReference type="NCBI Taxonomy" id="2697027"/>
    <lineage>
        <taxon>Bacteria</taxon>
        <taxon>Pseudomonadati</taxon>
        <taxon>Pseudomonadota</taxon>
        <taxon>Gammaproteobacteria</taxon>
        <taxon>Enterobacterales</taxon>
        <taxon>Bruguierivoracaceae</taxon>
        <taxon>Sodalis</taxon>
    </lineage>
</organism>
<feature type="domain" description="MoxR" evidence="8">
    <location>
        <begin position="26"/>
        <end position="209"/>
    </location>
</feature>
<feature type="domain" description="ATPase RavA LARA" evidence="9">
    <location>
        <begin position="349"/>
        <end position="446"/>
    </location>
</feature>
<evidence type="ECO:0000256" key="1">
    <source>
        <dbReference type="ARBA" id="ARBA00022490"/>
    </source>
</evidence>
<keyword evidence="4" id="KW-0067">ATP-binding</keyword>
<evidence type="ECO:0000256" key="5">
    <source>
        <dbReference type="ARBA" id="ARBA00023186"/>
    </source>
</evidence>
<dbReference type="Pfam" id="PF12592">
    <property type="entry name" value="ATPase_RavA_C"/>
    <property type="match status" value="1"/>
</dbReference>
<dbReference type="GO" id="GO:0016787">
    <property type="term" value="F:hydrolase activity"/>
    <property type="evidence" value="ECO:0007669"/>
    <property type="project" value="UniProtKB-KW"/>
</dbReference>
<dbReference type="Pfam" id="PF20265">
    <property type="entry name" value="LARA_dom"/>
    <property type="match status" value="1"/>
</dbReference>
<evidence type="ECO:0000259" key="8">
    <source>
        <dbReference type="Pfam" id="PF20030"/>
    </source>
</evidence>
<evidence type="ECO:0000259" key="6">
    <source>
        <dbReference type="Pfam" id="PF12592"/>
    </source>
</evidence>
<dbReference type="Gene3D" id="2.40.128.430">
    <property type="match status" value="1"/>
</dbReference>
<keyword evidence="11" id="KW-1185">Reference proteome</keyword>
<dbReference type="EMBL" id="SJOI01000001">
    <property type="protein sequence ID" value="TCL05438.1"/>
    <property type="molecule type" value="Genomic_DNA"/>
</dbReference>
<dbReference type="InterPro" id="IPR045427">
    <property type="entry name" value="MoxR"/>
</dbReference>
<comment type="caution">
    <text evidence="10">The sequence shown here is derived from an EMBL/GenBank/DDBJ whole genome shotgun (WGS) entry which is preliminary data.</text>
</comment>
<keyword evidence="2" id="KW-0547">Nucleotide-binding</keyword>
<accession>A0A4V6NFP3</accession>
<dbReference type="InterPro" id="IPR046898">
    <property type="entry name" value="RavA_LARA_dom"/>
</dbReference>
<evidence type="ECO:0000259" key="9">
    <source>
        <dbReference type="Pfam" id="PF20265"/>
    </source>
</evidence>
<dbReference type="NCBIfam" id="NF010054">
    <property type="entry name" value="PRK13531.1"/>
    <property type="match status" value="1"/>
</dbReference>
<evidence type="ECO:0000259" key="7">
    <source>
        <dbReference type="Pfam" id="PF17868"/>
    </source>
</evidence>
<dbReference type="Gene3D" id="3.40.50.300">
    <property type="entry name" value="P-loop containing nucleotide triphosphate hydrolases"/>
    <property type="match status" value="1"/>
</dbReference>
<protein>
    <submittedName>
        <fullName evidence="10">MoxR-like ATPase</fullName>
    </submittedName>
</protein>
<feature type="domain" description="ATPase RavA-like AAA lid" evidence="7">
    <location>
        <begin position="242"/>
        <end position="310"/>
    </location>
</feature>
<sequence>MFWNHSFWVNAFIMAHSSLLVERIYRLSNALESGLYERQHTIRLCLLAALCGESVFLLGPPGIAKSLIARRIKLAFSHARAFDYLMTRFSTPEEVFGPLSLQALKEDGRYERLTKGYLPEAEIVFLDEIWKAGPAILNTLLTAINERRFRNGDKEQALPMRLLITASNELPDAESGLEALYDRMLIRLWLHKVKDKSNFHALLTHPAEPGGQTIPESVKISDEEYRSWQSQIDQVSLSSECFELIYQLRQRLDALTDAPYVSDRRWKKALRLLQACAFFSDRQAIAPVDIILLTECLWHDPDSLSLIEQQVEGVILEHGYQQQAMLLKIQEIIRQKIEHRHRHSASESITVDAKKGLMARRPVYSLPEALNDKTLVLVLQTPLVLQDIQVTHIAVERDTLQQWLVKGGALKARLNNIGFAQPLEARINEQQQLEVLDISRRASLLARESRLSTEELPSELNEALVGVERQFNQQRSRFSEHQSCLFITKDWVAKIEASLLEVSQQLQLARQG</sequence>
<keyword evidence="5" id="KW-0143">Chaperone</keyword>
<evidence type="ECO:0000313" key="10">
    <source>
        <dbReference type="EMBL" id="TCL05438.1"/>
    </source>
</evidence>
<dbReference type="InterPro" id="IPR041538">
    <property type="entry name" value="RavA-like_AAA_lid"/>
</dbReference>
<dbReference type="Pfam" id="PF20030">
    <property type="entry name" value="bpMoxR"/>
    <property type="match status" value="1"/>
</dbReference>
<evidence type="ECO:0000313" key="11">
    <source>
        <dbReference type="Proteomes" id="UP000294555"/>
    </source>
</evidence>
<dbReference type="GO" id="GO:0005524">
    <property type="term" value="F:ATP binding"/>
    <property type="evidence" value="ECO:0007669"/>
    <property type="project" value="UniProtKB-KW"/>
</dbReference>
<name>A0A4V6NFP3_9GAMM</name>
<dbReference type="InterPro" id="IPR046932">
    <property type="entry name" value="RavA_LARA_sf"/>
</dbReference>
<dbReference type="InterPro" id="IPR022547">
    <property type="entry name" value="ATPase_RavA_C"/>
</dbReference>
<dbReference type="InterPro" id="IPR050513">
    <property type="entry name" value="RavA_ATPases"/>
</dbReference>
<dbReference type="PANTHER" id="PTHR32204:SF0">
    <property type="entry name" value="ATPASE RAVA"/>
    <property type="match status" value="1"/>
</dbReference>
<keyword evidence="3" id="KW-0378">Hydrolase</keyword>